<proteinExistence type="predicted"/>
<reference evidence="1" key="1">
    <citation type="submission" date="2018-05" db="EMBL/GenBank/DDBJ databases">
        <authorList>
            <person name="Lanie J.A."/>
            <person name="Ng W.-L."/>
            <person name="Kazmierczak K.M."/>
            <person name="Andrzejewski T.M."/>
            <person name="Davidsen T.M."/>
            <person name="Wayne K.J."/>
            <person name="Tettelin H."/>
            <person name="Glass J.I."/>
            <person name="Rusch D."/>
            <person name="Podicherti R."/>
            <person name="Tsui H.-C.T."/>
            <person name="Winkler M.E."/>
        </authorList>
    </citation>
    <scope>NUCLEOTIDE SEQUENCE</scope>
</reference>
<feature type="non-terminal residue" evidence="1">
    <location>
        <position position="32"/>
    </location>
</feature>
<accession>A0A382AIT8</accession>
<name>A0A382AIT8_9ZZZZ</name>
<gene>
    <name evidence="1" type="ORF">METZ01_LOCUS153906</name>
</gene>
<evidence type="ECO:0000313" key="1">
    <source>
        <dbReference type="EMBL" id="SVB01052.1"/>
    </source>
</evidence>
<organism evidence="1">
    <name type="scientific">marine metagenome</name>
    <dbReference type="NCBI Taxonomy" id="408172"/>
    <lineage>
        <taxon>unclassified sequences</taxon>
        <taxon>metagenomes</taxon>
        <taxon>ecological metagenomes</taxon>
    </lineage>
</organism>
<dbReference type="AlphaFoldDB" id="A0A382AIT8"/>
<dbReference type="EMBL" id="UINC01025449">
    <property type="protein sequence ID" value="SVB01052.1"/>
    <property type="molecule type" value="Genomic_DNA"/>
</dbReference>
<protein>
    <submittedName>
        <fullName evidence="1">Uncharacterized protein</fullName>
    </submittedName>
</protein>
<sequence>MFDILIQIYPSSALQTKNPTNVGLDVVERVNL</sequence>